<gene>
    <name evidence="7" type="ORF">SAMN05428963_10776</name>
</gene>
<evidence type="ECO:0000313" key="8">
    <source>
        <dbReference type="Proteomes" id="UP000190135"/>
    </source>
</evidence>
<dbReference type="Gene3D" id="3.90.76.10">
    <property type="entry name" value="Dipeptide-binding Protein, Domain 1"/>
    <property type="match status" value="1"/>
</dbReference>
<sequence>MTRTGLGAIGALRVALLGVALSAVAVPAAFAETPANQLVIGTSLAQLLSLDPHQGQEPGAQEIIANIYDRLVATNNDGKVLPQLAESWEADDKGITFHLVKDAKFASGNPVTSEDVVYSIVRLIKMNQAAAMKMTAAGYTKDNVESMVHAVDAHTFRIDLSDVITADYLLYRLALGNTSIVDSVEVKKHDAGDNGNEWLRTHSAGSGPFTLSRWSPNEIVILEANPDYFAGAPKMRRVIMRHVPESQVERLMLERGDIDIANALTATDLASFKDRDGFAIQKVPTGGFYVLAMNAGREALSKPEVREAIAYGIDYDGIEKAVMGLYGRARTIPVPANYDCVVKDLGWSYQPEKAKELLKQAGYGDGLSLTLKTIAQTPRVDLATAIQASLKKVGIDISVQQGNGPDIISDHRARNFDLLMPQTGSYMPNVIGTMEQFSTNPDNSKEANNAGNFVWRSDWDIPELTKLTAEATLEKDPAKRCDMLKQMQQMFFDLKPAVLPMFERFNPIVLSDRVENYVGHSMQSTRLENVTKSD</sequence>
<keyword evidence="8" id="KW-1185">Reference proteome</keyword>
<dbReference type="GO" id="GO:0043190">
    <property type="term" value="C:ATP-binding cassette (ABC) transporter complex"/>
    <property type="evidence" value="ECO:0007669"/>
    <property type="project" value="InterPro"/>
</dbReference>
<keyword evidence="4 5" id="KW-0732">Signal</keyword>
<dbReference type="InterPro" id="IPR000914">
    <property type="entry name" value="SBP_5_dom"/>
</dbReference>
<organism evidence="7 8">
    <name type="scientific">Consotaella salsifontis</name>
    <dbReference type="NCBI Taxonomy" id="1365950"/>
    <lineage>
        <taxon>Bacteria</taxon>
        <taxon>Pseudomonadati</taxon>
        <taxon>Pseudomonadota</taxon>
        <taxon>Alphaproteobacteria</taxon>
        <taxon>Hyphomicrobiales</taxon>
        <taxon>Aurantimonadaceae</taxon>
        <taxon>Consotaella</taxon>
    </lineage>
</organism>
<comment type="similarity">
    <text evidence="2">Belongs to the bacterial solute-binding protein 5 family.</text>
</comment>
<dbReference type="CDD" id="cd08512">
    <property type="entry name" value="PBP2_NikA_DppA_OppA_like_7"/>
    <property type="match status" value="1"/>
</dbReference>
<evidence type="ECO:0000259" key="6">
    <source>
        <dbReference type="Pfam" id="PF00496"/>
    </source>
</evidence>
<dbReference type="InterPro" id="IPR030678">
    <property type="entry name" value="Peptide/Ni-bd"/>
</dbReference>
<dbReference type="OrthoDB" id="8144963at2"/>
<dbReference type="PIRSF" id="PIRSF002741">
    <property type="entry name" value="MppA"/>
    <property type="match status" value="1"/>
</dbReference>
<dbReference type="EMBL" id="FUXL01000007">
    <property type="protein sequence ID" value="SKA17011.1"/>
    <property type="molecule type" value="Genomic_DNA"/>
</dbReference>
<dbReference type="Gene3D" id="3.10.105.10">
    <property type="entry name" value="Dipeptide-binding Protein, Domain 3"/>
    <property type="match status" value="1"/>
</dbReference>
<evidence type="ECO:0000256" key="2">
    <source>
        <dbReference type="ARBA" id="ARBA00005695"/>
    </source>
</evidence>
<dbReference type="Gene3D" id="3.40.190.10">
    <property type="entry name" value="Periplasmic binding protein-like II"/>
    <property type="match status" value="1"/>
</dbReference>
<evidence type="ECO:0000256" key="3">
    <source>
        <dbReference type="ARBA" id="ARBA00022448"/>
    </source>
</evidence>
<protein>
    <submittedName>
        <fullName evidence="7">Peptide/nickel transport system substrate-binding protein</fullName>
    </submittedName>
</protein>
<feature type="signal peptide" evidence="5">
    <location>
        <begin position="1"/>
        <end position="31"/>
    </location>
</feature>
<dbReference type="PANTHER" id="PTHR30290:SF10">
    <property type="entry name" value="PERIPLASMIC OLIGOPEPTIDE-BINDING PROTEIN-RELATED"/>
    <property type="match status" value="1"/>
</dbReference>
<feature type="chain" id="PRO_5012707503" evidence="5">
    <location>
        <begin position="32"/>
        <end position="534"/>
    </location>
</feature>
<evidence type="ECO:0000256" key="5">
    <source>
        <dbReference type="SAM" id="SignalP"/>
    </source>
</evidence>
<dbReference type="GO" id="GO:0015833">
    <property type="term" value="P:peptide transport"/>
    <property type="evidence" value="ECO:0007669"/>
    <property type="project" value="TreeGrafter"/>
</dbReference>
<dbReference type="InterPro" id="IPR039424">
    <property type="entry name" value="SBP_5"/>
</dbReference>
<comment type="subcellular location">
    <subcellularLocation>
        <location evidence="1">Periplasm</location>
    </subcellularLocation>
</comment>
<dbReference type="Proteomes" id="UP000190135">
    <property type="component" value="Unassembled WGS sequence"/>
</dbReference>
<proteinExistence type="inferred from homology"/>
<evidence type="ECO:0000256" key="4">
    <source>
        <dbReference type="ARBA" id="ARBA00022729"/>
    </source>
</evidence>
<dbReference type="GO" id="GO:1904680">
    <property type="term" value="F:peptide transmembrane transporter activity"/>
    <property type="evidence" value="ECO:0007669"/>
    <property type="project" value="TreeGrafter"/>
</dbReference>
<reference evidence="7 8" key="1">
    <citation type="submission" date="2017-02" db="EMBL/GenBank/DDBJ databases">
        <authorList>
            <person name="Peterson S.W."/>
        </authorList>
    </citation>
    <scope>NUCLEOTIDE SEQUENCE [LARGE SCALE GENOMIC DNA]</scope>
    <source>
        <strain evidence="7 8">USBA 369</strain>
    </source>
</reference>
<name>A0A1T4RMV5_9HYPH</name>
<dbReference type="PANTHER" id="PTHR30290">
    <property type="entry name" value="PERIPLASMIC BINDING COMPONENT OF ABC TRANSPORTER"/>
    <property type="match status" value="1"/>
</dbReference>
<evidence type="ECO:0000313" key="7">
    <source>
        <dbReference type="EMBL" id="SKA17011.1"/>
    </source>
</evidence>
<dbReference type="RefSeq" id="WP_078708582.1">
    <property type="nucleotide sequence ID" value="NZ_FUXL01000007.1"/>
</dbReference>
<dbReference type="SUPFAM" id="SSF53850">
    <property type="entry name" value="Periplasmic binding protein-like II"/>
    <property type="match status" value="1"/>
</dbReference>
<dbReference type="Pfam" id="PF00496">
    <property type="entry name" value="SBP_bac_5"/>
    <property type="match status" value="1"/>
</dbReference>
<keyword evidence="3" id="KW-0813">Transport</keyword>
<dbReference type="STRING" id="1365950.SAMN05428963_10776"/>
<evidence type="ECO:0000256" key="1">
    <source>
        <dbReference type="ARBA" id="ARBA00004418"/>
    </source>
</evidence>
<dbReference type="AlphaFoldDB" id="A0A1T4RMV5"/>
<dbReference type="GO" id="GO:0030288">
    <property type="term" value="C:outer membrane-bounded periplasmic space"/>
    <property type="evidence" value="ECO:0007669"/>
    <property type="project" value="UniProtKB-ARBA"/>
</dbReference>
<accession>A0A1T4RMV5</accession>
<feature type="domain" description="Solute-binding protein family 5" evidence="6">
    <location>
        <begin position="80"/>
        <end position="443"/>
    </location>
</feature>